<reference evidence="1 2" key="1">
    <citation type="journal article" date="2006" name="Science">
        <title>Phytophthora genome sequences uncover evolutionary origins and mechanisms of pathogenesis.</title>
        <authorList>
            <person name="Tyler B.M."/>
            <person name="Tripathy S."/>
            <person name="Zhang X."/>
            <person name="Dehal P."/>
            <person name="Jiang R.H."/>
            <person name="Aerts A."/>
            <person name="Arredondo F.D."/>
            <person name="Baxter L."/>
            <person name="Bensasson D."/>
            <person name="Beynon J.L."/>
            <person name="Chapman J."/>
            <person name="Damasceno C.M."/>
            <person name="Dorrance A.E."/>
            <person name="Dou D."/>
            <person name="Dickerman A.W."/>
            <person name="Dubchak I.L."/>
            <person name="Garbelotto M."/>
            <person name="Gijzen M."/>
            <person name="Gordon S.G."/>
            <person name="Govers F."/>
            <person name="Grunwald N.J."/>
            <person name="Huang W."/>
            <person name="Ivors K.L."/>
            <person name="Jones R.W."/>
            <person name="Kamoun S."/>
            <person name="Krampis K."/>
            <person name="Lamour K.H."/>
            <person name="Lee M.K."/>
            <person name="McDonald W.H."/>
            <person name="Medina M."/>
            <person name="Meijer H.J."/>
            <person name="Nordberg E.K."/>
            <person name="Maclean D.J."/>
            <person name="Ospina-Giraldo M.D."/>
            <person name="Morris P.F."/>
            <person name="Phuntumart V."/>
            <person name="Putnam N.H."/>
            <person name="Rash S."/>
            <person name="Rose J.K."/>
            <person name="Sakihama Y."/>
            <person name="Salamov A.A."/>
            <person name="Savidor A."/>
            <person name="Scheuring C.F."/>
            <person name="Smith B.M."/>
            <person name="Sobral B.W."/>
            <person name="Terry A."/>
            <person name="Torto-Alalibo T.A."/>
            <person name="Win J."/>
            <person name="Xu Z."/>
            <person name="Zhang H."/>
            <person name="Grigoriev I.V."/>
            <person name="Rokhsar D.S."/>
            <person name="Boore J.L."/>
        </authorList>
    </citation>
    <scope>NUCLEOTIDE SEQUENCE [LARGE SCALE GENOMIC DNA]</scope>
    <source>
        <strain evidence="1 2">P6497</strain>
    </source>
</reference>
<sequence length="191" mass="20138">MLPISASEASNWPSLCFHFMLKRSAMTVYGQSSFDMFANPVVSDNQDTVLYDVLATFSDGSTTHKYTLIDGIGYSSTGDSEVNCLDSEAGKLPAVNSIVAALNDAVAVSSDSIDCPSGKLFKITVHGIDLALCASGSSGFTLSNSDMDVTVEFMTNHIAIQVPSADMSERCEKVASSTAMTSFGKSILTGQ</sequence>
<protein>
    <submittedName>
        <fullName evidence="1">Uncharacterized protein</fullName>
    </submittedName>
</protein>
<dbReference type="RefSeq" id="XP_009531684.1">
    <property type="nucleotide sequence ID" value="XM_009533389.1"/>
</dbReference>
<dbReference type="PANTHER" id="PTHR22538">
    <property type="entry name" value="CILIA- AND FLAGELLA-ASSOCIATED PROTEIN 74"/>
    <property type="match status" value="1"/>
</dbReference>
<accession>G4ZSN3</accession>
<proteinExistence type="predicted"/>
<organism evidence="1 2">
    <name type="scientific">Phytophthora sojae (strain P6497)</name>
    <name type="common">Soybean stem and root rot agent</name>
    <name type="synonym">Phytophthora megasperma f. sp. glycines</name>
    <dbReference type="NCBI Taxonomy" id="1094619"/>
    <lineage>
        <taxon>Eukaryota</taxon>
        <taxon>Sar</taxon>
        <taxon>Stramenopiles</taxon>
        <taxon>Oomycota</taxon>
        <taxon>Peronosporomycetes</taxon>
        <taxon>Peronosporales</taxon>
        <taxon>Peronosporaceae</taxon>
        <taxon>Phytophthora</taxon>
    </lineage>
</organism>
<keyword evidence="2" id="KW-1185">Reference proteome</keyword>
<evidence type="ECO:0000313" key="1">
    <source>
        <dbReference type="EMBL" id="EGZ14255.1"/>
    </source>
</evidence>
<feature type="non-terminal residue" evidence="1">
    <location>
        <position position="191"/>
    </location>
</feature>
<dbReference type="GeneID" id="20659474"/>
<evidence type="ECO:0000313" key="2">
    <source>
        <dbReference type="Proteomes" id="UP000002640"/>
    </source>
</evidence>
<dbReference type="EMBL" id="JH159156">
    <property type="protein sequence ID" value="EGZ14255.1"/>
    <property type="molecule type" value="Genomic_DNA"/>
</dbReference>
<gene>
    <name evidence="1" type="ORF">PHYSODRAFT_513567</name>
</gene>
<dbReference type="PANTHER" id="PTHR22538:SF1">
    <property type="entry name" value="VWFD DOMAIN-CONTAINING PROTEIN"/>
    <property type="match status" value="1"/>
</dbReference>
<dbReference type="Proteomes" id="UP000002640">
    <property type="component" value="Unassembled WGS sequence"/>
</dbReference>
<dbReference type="InParanoid" id="G4ZSN3"/>
<dbReference type="AlphaFoldDB" id="G4ZSN3"/>
<name>G4ZSN3_PHYSP</name>
<dbReference type="KEGG" id="psoj:PHYSODRAFT_513567"/>